<feature type="region of interest" description="Disordered" evidence="3">
    <location>
        <begin position="61"/>
        <end position="87"/>
    </location>
</feature>
<keyword evidence="1" id="KW-0863">Zinc-finger</keyword>
<keyword evidence="6" id="KW-1185">Reference proteome</keyword>
<dbReference type="GO" id="GO:0003676">
    <property type="term" value="F:nucleic acid binding"/>
    <property type="evidence" value="ECO:0007669"/>
    <property type="project" value="InterPro"/>
</dbReference>
<dbReference type="InterPro" id="IPR038060">
    <property type="entry name" value="C12orf66-like_central_sf"/>
</dbReference>
<dbReference type="Gene3D" id="4.10.60.10">
    <property type="entry name" value="Zinc finger, CCHC-type"/>
    <property type="match status" value="1"/>
</dbReference>
<dbReference type="SUPFAM" id="SSF160651">
    <property type="entry name" value="FLJ32549 C-terminal domain-like"/>
    <property type="match status" value="1"/>
</dbReference>
<evidence type="ECO:0000256" key="1">
    <source>
        <dbReference type="PROSITE-ProRule" id="PRU00047"/>
    </source>
</evidence>
<dbReference type="OrthoDB" id="18134at2759"/>
<evidence type="ECO:0000313" key="5">
    <source>
        <dbReference type="EMBL" id="KAF6212909.1"/>
    </source>
</evidence>
<evidence type="ECO:0000256" key="2">
    <source>
        <dbReference type="SAM" id="Coils"/>
    </source>
</evidence>
<dbReference type="PANTHER" id="PTHR31581:SF1">
    <property type="entry name" value="KICSTOR SUBUNIT 2"/>
    <property type="match status" value="1"/>
</dbReference>
<dbReference type="InterPro" id="IPR001878">
    <property type="entry name" value="Znf_CCHC"/>
</dbReference>
<gene>
    <name evidence="5" type="ORF">GE061_010619</name>
</gene>
<dbReference type="Pfam" id="PF00098">
    <property type="entry name" value="zf-CCHC"/>
    <property type="match status" value="1"/>
</dbReference>
<dbReference type="GO" id="GO:0061462">
    <property type="term" value="P:protein localization to lysosome"/>
    <property type="evidence" value="ECO:0007669"/>
    <property type="project" value="TreeGrafter"/>
</dbReference>
<dbReference type="GO" id="GO:1904262">
    <property type="term" value="P:negative regulation of TORC1 signaling"/>
    <property type="evidence" value="ECO:0007669"/>
    <property type="project" value="TreeGrafter"/>
</dbReference>
<dbReference type="PROSITE" id="PS50158">
    <property type="entry name" value="ZF_CCHC"/>
    <property type="match status" value="1"/>
</dbReference>
<dbReference type="Proteomes" id="UP000466442">
    <property type="component" value="Unassembled WGS sequence"/>
</dbReference>
<evidence type="ECO:0000256" key="3">
    <source>
        <dbReference type="SAM" id="MobiDB-lite"/>
    </source>
</evidence>
<accession>A0A8S9XWK0</accession>
<dbReference type="SUPFAM" id="SSF57756">
    <property type="entry name" value="Retrovirus zinc finger-like domains"/>
    <property type="match status" value="1"/>
</dbReference>
<dbReference type="Pfam" id="PF09404">
    <property type="entry name" value="C12orf66_like"/>
    <property type="match status" value="1"/>
</dbReference>
<dbReference type="EMBL" id="WIXP02000003">
    <property type="protein sequence ID" value="KAF6212909.1"/>
    <property type="molecule type" value="Genomic_DNA"/>
</dbReference>
<keyword evidence="1" id="KW-0862">Zinc</keyword>
<dbReference type="InterPro" id="IPR018544">
    <property type="entry name" value="KICS_2"/>
</dbReference>
<proteinExistence type="predicted"/>
<dbReference type="GO" id="GO:0034198">
    <property type="term" value="P:cellular response to amino acid starvation"/>
    <property type="evidence" value="ECO:0007669"/>
    <property type="project" value="TreeGrafter"/>
</dbReference>
<dbReference type="Gene3D" id="1.10.3450.30">
    <property type="match status" value="1"/>
</dbReference>
<dbReference type="SUPFAM" id="SSF158548">
    <property type="entry name" value="FLJ32549 domain-like"/>
    <property type="match status" value="1"/>
</dbReference>
<sequence length="783" mass="90911">MARNHTRQMMKKGQAEMDKAIKSLQDEFQQYKENSEKRLQECKEFYEDLLKNTLEQLEPCHNIPDQPSIREAATRNPSRPHQHGYFRLPKFTKGDNKLMPETDFSLWKRRIRFELLSQDCLFLVEKDQTSREQYPDTHIDQMRSSVMSYLLSNLDQKYQRQVRYSTDPVELLNSLEKMCESISMNTEHELRKKLYKMTYHPKEQSVLEFLTQFDELTEKIRKCPDAHLTDPAIKHTLLMAFSDALPEIVGAFKREPRPGRSIAELKELLLAEEDDLKVLHNRTSRNETETNENALMASTSNKHSRNYGSSSKYQISQKKPKIQCKNCGLNGHTAIFCRRPGRICYTCKEFGHLSTDCPQASSNMTQKYREKDQQPSNSKDNQAKEMVERERVMSRPGYLRAFFIQLLNLCEAEKTYYSLGFLSTKTKIFVNLRKDSSVRTMYDGLRLELHRLEGLPSPTSDPGALGIEKTVTPLASQLCHFSTARQQLIDLYEKIYNLSIGTKHIKYEELRGQVEAIIEMHVLPHPLLSSIRNCITWECESLMHCLGAQTKMEEWTMLPSLMNLHAAHSRLTQWEKSIQVKESWKIGFLKSPAQPLLYQWLWRLRAHLVNKFTLYFYSTISQQTTPQEIRNYLSSKNNTDLYIKLHNLQKKCMAGFVVLVFDPKGLPGWRGPGYFHPARPAEALPDHYVLMLSQPVKLGERMAGVSRALDGRSAELISPDKPYLFYNSEEKCSYLMWSIDPRVNFVVFYEGKREDKSANIPQISEFCSQIRGTALLASLKPSK</sequence>
<dbReference type="SMART" id="SM00343">
    <property type="entry name" value="ZnF_C2HC"/>
    <property type="match status" value="2"/>
</dbReference>
<evidence type="ECO:0000259" key="4">
    <source>
        <dbReference type="PROSITE" id="PS50158"/>
    </source>
</evidence>
<dbReference type="GO" id="GO:0042149">
    <property type="term" value="P:cellular response to glucose starvation"/>
    <property type="evidence" value="ECO:0007669"/>
    <property type="project" value="TreeGrafter"/>
</dbReference>
<organism evidence="5 6">
    <name type="scientific">Apolygus lucorum</name>
    <name type="common">Small green plant bug</name>
    <name type="synonym">Lygocoris lucorum</name>
    <dbReference type="NCBI Taxonomy" id="248454"/>
    <lineage>
        <taxon>Eukaryota</taxon>
        <taxon>Metazoa</taxon>
        <taxon>Ecdysozoa</taxon>
        <taxon>Arthropoda</taxon>
        <taxon>Hexapoda</taxon>
        <taxon>Insecta</taxon>
        <taxon>Pterygota</taxon>
        <taxon>Neoptera</taxon>
        <taxon>Paraneoptera</taxon>
        <taxon>Hemiptera</taxon>
        <taxon>Heteroptera</taxon>
        <taxon>Panheteroptera</taxon>
        <taxon>Cimicomorpha</taxon>
        <taxon>Miridae</taxon>
        <taxon>Mirini</taxon>
        <taxon>Apolygus</taxon>
    </lineage>
</organism>
<feature type="region of interest" description="Disordered" evidence="3">
    <location>
        <begin position="364"/>
        <end position="386"/>
    </location>
</feature>
<evidence type="ECO:0000313" key="6">
    <source>
        <dbReference type="Proteomes" id="UP000466442"/>
    </source>
</evidence>
<feature type="domain" description="CCHC-type" evidence="4">
    <location>
        <begin position="344"/>
        <end position="359"/>
    </location>
</feature>
<feature type="coiled-coil region" evidence="2">
    <location>
        <begin position="14"/>
        <end position="52"/>
    </location>
</feature>
<dbReference type="InterPro" id="IPR036875">
    <property type="entry name" value="Znf_CCHC_sf"/>
</dbReference>
<name>A0A8S9XWK0_APOLU</name>
<comment type="caution">
    <text evidence="5">The sequence shown here is derived from an EMBL/GenBank/DDBJ whole genome shotgun (WGS) entry which is preliminary data.</text>
</comment>
<protein>
    <recommendedName>
        <fullName evidence="4">CCHC-type domain-containing protein</fullName>
    </recommendedName>
</protein>
<dbReference type="GO" id="GO:0008270">
    <property type="term" value="F:zinc ion binding"/>
    <property type="evidence" value="ECO:0007669"/>
    <property type="project" value="UniProtKB-KW"/>
</dbReference>
<reference evidence="5" key="1">
    <citation type="journal article" date="2021" name="Mol. Ecol. Resour.">
        <title>Apolygus lucorum genome provides insights into omnivorousness and mesophyll feeding.</title>
        <authorList>
            <person name="Liu Y."/>
            <person name="Liu H."/>
            <person name="Wang H."/>
            <person name="Huang T."/>
            <person name="Liu B."/>
            <person name="Yang B."/>
            <person name="Yin L."/>
            <person name="Li B."/>
            <person name="Zhang Y."/>
            <person name="Zhang S."/>
            <person name="Jiang F."/>
            <person name="Zhang X."/>
            <person name="Ren Y."/>
            <person name="Wang B."/>
            <person name="Wang S."/>
            <person name="Lu Y."/>
            <person name="Wu K."/>
            <person name="Fan W."/>
            <person name="Wang G."/>
        </authorList>
    </citation>
    <scope>NUCLEOTIDE SEQUENCE</scope>
    <source>
        <strain evidence="5">12Hb</strain>
    </source>
</reference>
<keyword evidence="1" id="KW-0479">Metal-binding</keyword>
<dbReference type="AlphaFoldDB" id="A0A8S9XWK0"/>
<keyword evidence="2" id="KW-0175">Coiled coil</keyword>
<dbReference type="PANTHER" id="PTHR31581">
    <property type="entry name" value="KICSTOR COMPLEX PROTEIN C12ORF66"/>
    <property type="match status" value="1"/>
</dbReference>